<accession>A0ABY3FSZ4</accession>
<evidence type="ECO:0000313" key="2">
    <source>
        <dbReference type="Proteomes" id="UP000429980"/>
    </source>
</evidence>
<protein>
    <submittedName>
        <fullName evidence="1">Uncharacterized protein</fullName>
    </submittedName>
</protein>
<gene>
    <name evidence="1" type="ORF">CHCC15381_3669</name>
</gene>
<comment type="caution">
    <text evidence="1">The sequence shown here is derived from an EMBL/GenBank/DDBJ whole genome shotgun (WGS) entry which is preliminary data.</text>
</comment>
<dbReference type="Proteomes" id="UP000429980">
    <property type="component" value="Unassembled WGS sequence"/>
</dbReference>
<organism evidence="1 2">
    <name type="scientific">Bacillus paralicheniformis</name>
    <dbReference type="NCBI Taxonomy" id="1648923"/>
    <lineage>
        <taxon>Bacteria</taxon>
        <taxon>Bacillati</taxon>
        <taxon>Bacillota</taxon>
        <taxon>Bacilli</taxon>
        <taxon>Bacillales</taxon>
        <taxon>Bacillaceae</taxon>
        <taxon>Bacillus</taxon>
    </lineage>
</organism>
<sequence>MTHSQFFNKNYVAIQFSYDFIWYGSGYIDMLIDLQDKKHPTAYLIDY</sequence>
<keyword evidence="2" id="KW-1185">Reference proteome</keyword>
<evidence type="ECO:0000313" key="1">
    <source>
        <dbReference type="EMBL" id="TWL35226.1"/>
    </source>
</evidence>
<reference evidence="1 2" key="1">
    <citation type="submission" date="2019-06" db="EMBL/GenBank/DDBJ databases">
        <title>Genome sequence analysis of &gt;100 Bacillus licheniformis strains suggests intrinsic resistance to this species.</title>
        <authorList>
            <person name="Wels M."/>
            <person name="Siezen R.J."/>
            <person name="Johansen E."/>
            <person name="Stuer-Lauridsen B."/>
            <person name="Bjerre K."/>
            <person name="Nielsen B.K.K."/>
        </authorList>
    </citation>
    <scope>NUCLEOTIDE SEQUENCE [LARGE SCALE GENOMIC DNA]</scope>
    <source>
        <strain evidence="1 2">BAC-15381</strain>
    </source>
</reference>
<dbReference type="EMBL" id="NILF01000062">
    <property type="protein sequence ID" value="TWL35226.1"/>
    <property type="molecule type" value="Genomic_DNA"/>
</dbReference>
<name>A0ABY3FSZ4_9BACI</name>
<proteinExistence type="predicted"/>